<dbReference type="PANTHER" id="PTHR46708:SF2">
    <property type="entry name" value="FIBRONECTIN TYPE-III DOMAIN-CONTAINING PROTEIN"/>
    <property type="match status" value="1"/>
</dbReference>
<protein>
    <submittedName>
        <fullName evidence="6">Anosmin-1</fullName>
    </submittedName>
</protein>
<comment type="caution">
    <text evidence="6">The sequence shown here is derived from an EMBL/GenBank/DDBJ whole genome shotgun (WGS) entry which is preliminary data.</text>
</comment>
<feature type="domain" description="WAP" evidence="5">
    <location>
        <begin position="125"/>
        <end position="186"/>
    </location>
</feature>
<dbReference type="Gene3D" id="2.60.40.10">
    <property type="entry name" value="Immunoglobulins"/>
    <property type="match status" value="3"/>
</dbReference>
<keyword evidence="1" id="KW-0677">Repeat</keyword>
<keyword evidence="3" id="KW-1133">Transmembrane helix</keyword>
<evidence type="ECO:0000256" key="1">
    <source>
        <dbReference type="ARBA" id="ARBA00022737"/>
    </source>
</evidence>
<evidence type="ECO:0000259" key="4">
    <source>
        <dbReference type="PROSITE" id="PS50853"/>
    </source>
</evidence>
<evidence type="ECO:0000313" key="6">
    <source>
        <dbReference type="EMBL" id="THD25984.1"/>
    </source>
</evidence>
<dbReference type="InterPro" id="IPR050991">
    <property type="entry name" value="ECM_Regulatory_Proteins"/>
</dbReference>
<dbReference type="PROSITE" id="PS51390">
    <property type="entry name" value="WAP"/>
    <property type="match status" value="1"/>
</dbReference>
<evidence type="ECO:0000256" key="3">
    <source>
        <dbReference type="SAM" id="Phobius"/>
    </source>
</evidence>
<dbReference type="GO" id="GO:0005576">
    <property type="term" value="C:extracellular region"/>
    <property type="evidence" value="ECO:0007669"/>
    <property type="project" value="InterPro"/>
</dbReference>
<dbReference type="Pfam" id="PF00041">
    <property type="entry name" value="fn3"/>
    <property type="match status" value="1"/>
</dbReference>
<proteinExistence type="predicted"/>
<dbReference type="CDD" id="cd00063">
    <property type="entry name" value="FN3"/>
    <property type="match status" value="1"/>
</dbReference>
<name>A0A4E0RJ34_FASHE</name>
<dbReference type="SMART" id="SM00060">
    <property type="entry name" value="FN3"/>
    <property type="match status" value="4"/>
</dbReference>
<dbReference type="InterPro" id="IPR003961">
    <property type="entry name" value="FN3_dom"/>
</dbReference>
<dbReference type="GO" id="GO:0030414">
    <property type="term" value="F:peptidase inhibitor activity"/>
    <property type="evidence" value="ECO:0007669"/>
    <property type="project" value="InterPro"/>
</dbReference>
<evidence type="ECO:0000259" key="5">
    <source>
        <dbReference type="PROSITE" id="PS51390"/>
    </source>
</evidence>
<dbReference type="InterPro" id="IPR036645">
    <property type="entry name" value="Elafin-like_sf"/>
</dbReference>
<dbReference type="InterPro" id="IPR036116">
    <property type="entry name" value="FN3_sf"/>
</dbReference>
<sequence>MSYNRLVHWWNITVFLCYATLFGLCYSNTKLTSNWMEERLYLRAQCKAKCLRLFQSANEQDLFKPTWVQTSAQWSLLSKCFRNNSEHCSSECFTACDGPPKECLSSCSTQGIGCRIGCHHLQESVDPRPGQCPRPADMPKPALKRSPTKLTETMRCGKECRLDSSCSDSLHKCCSIGCNRVCTQPTFNDSVPPMPDSLIPQISEVSNAILALDWSAPYSQLTKICGPIVFILQTRICACKMLDATHLSDWQTLIMTHQFGAKLDAFEPGKMYQFRIAAVSPHGTRGFGPETEAYPSRPEIPSVPSPPRNVTDSMWRFYSSGSISVLLSWQPPIRTDLPITEYVINWVVDHGYVQSGGHSLEGLTQFSQKVAPDRLQYVIQNLKPATSYKVQVIAVSYWHGHGQLKSQPNTIFLSTQSIHPVYTRQSTMEDGFRVSMRSFPTEQKSNCECGPDDPAQKLFRLEKTFYDRGSLMAKFLFTPPNKGTDHLVEWSPQVCINSKENDILTLKQHILVSSRTRVVTLGNLSFNCRYMVKITSVDRQRQSRDRNWFDSSHDSSPLTAISPFDDHDSVSVKRSCFCTPSCLEVEVAEGPAPINCAPTDPGPPLPPAGLTAAQTSSPLSYRIQWNPPKVDETQSETPTSSTLANRQHTRAALSNQSPLLGTKYRVIWAPRVEEPVNKEMYNDDVGFSPIMDTQQSDVRIVEENQTWIELRDLQSGTFYIVRVQTLITSETGYQRESSPVAVYFVTPVKTGLLESEIPNPGDRNGSSSRAPQRTNDRMLTWVQLVTVIIVPRFIKNSV</sequence>
<dbReference type="PROSITE" id="PS50853">
    <property type="entry name" value="FN3"/>
    <property type="match status" value="1"/>
</dbReference>
<dbReference type="SUPFAM" id="SSF49265">
    <property type="entry name" value="Fibronectin type III"/>
    <property type="match status" value="2"/>
</dbReference>
<dbReference type="PANTHER" id="PTHR46708">
    <property type="entry name" value="TENASCIN"/>
    <property type="match status" value="1"/>
</dbReference>
<evidence type="ECO:0000256" key="2">
    <source>
        <dbReference type="SAM" id="MobiDB-lite"/>
    </source>
</evidence>
<keyword evidence="3" id="KW-0812">Transmembrane</keyword>
<evidence type="ECO:0000313" key="7">
    <source>
        <dbReference type="Proteomes" id="UP000230066"/>
    </source>
</evidence>
<dbReference type="Gene3D" id="4.10.75.10">
    <property type="entry name" value="Elafin-like"/>
    <property type="match status" value="1"/>
</dbReference>
<dbReference type="Proteomes" id="UP000230066">
    <property type="component" value="Unassembled WGS sequence"/>
</dbReference>
<feature type="region of interest" description="Disordered" evidence="2">
    <location>
        <begin position="628"/>
        <end position="654"/>
    </location>
</feature>
<feature type="transmembrane region" description="Helical" evidence="3">
    <location>
        <begin position="6"/>
        <end position="26"/>
    </location>
</feature>
<accession>A0A4E0RJ34</accession>
<dbReference type="EMBL" id="JXXN02000910">
    <property type="protein sequence ID" value="THD25984.1"/>
    <property type="molecule type" value="Genomic_DNA"/>
</dbReference>
<gene>
    <name evidence="6" type="ORF">D915_003272</name>
</gene>
<keyword evidence="7" id="KW-1185">Reference proteome</keyword>
<organism evidence="6 7">
    <name type="scientific">Fasciola hepatica</name>
    <name type="common">Liver fluke</name>
    <dbReference type="NCBI Taxonomy" id="6192"/>
    <lineage>
        <taxon>Eukaryota</taxon>
        <taxon>Metazoa</taxon>
        <taxon>Spiralia</taxon>
        <taxon>Lophotrochozoa</taxon>
        <taxon>Platyhelminthes</taxon>
        <taxon>Trematoda</taxon>
        <taxon>Digenea</taxon>
        <taxon>Plagiorchiida</taxon>
        <taxon>Echinostomata</taxon>
        <taxon>Echinostomatoidea</taxon>
        <taxon>Fasciolidae</taxon>
        <taxon>Fasciola</taxon>
    </lineage>
</organism>
<dbReference type="InterPro" id="IPR008197">
    <property type="entry name" value="WAP_dom"/>
</dbReference>
<keyword evidence="3" id="KW-0472">Membrane</keyword>
<dbReference type="InterPro" id="IPR013783">
    <property type="entry name" value="Ig-like_fold"/>
</dbReference>
<feature type="compositionally biased region" description="Polar residues" evidence="2">
    <location>
        <begin position="635"/>
        <end position="654"/>
    </location>
</feature>
<reference evidence="6" key="1">
    <citation type="submission" date="2019-03" db="EMBL/GenBank/DDBJ databases">
        <title>Improved annotation for the trematode Fasciola hepatica.</title>
        <authorList>
            <person name="Choi Y.-J."/>
            <person name="Martin J."/>
            <person name="Mitreva M."/>
        </authorList>
    </citation>
    <scope>NUCLEOTIDE SEQUENCE [LARGE SCALE GENOMIC DNA]</scope>
</reference>
<feature type="domain" description="Fibronectin type-III" evidence="4">
    <location>
        <begin position="306"/>
        <end position="421"/>
    </location>
</feature>
<dbReference type="AlphaFoldDB" id="A0A4E0RJ34"/>